<organism evidence="1 2">
    <name type="scientific">Shewanella sairae</name>
    <dbReference type="NCBI Taxonomy" id="190310"/>
    <lineage>
        <taxon>Bacteria</taxon>
        <taxon>Pseudomonadati</taxon>
        <taxon>Pseudomonadota</taxon>
        <taxon>Gammaproteobacteria</taxon>
        <taxon>Alteromonadales</taxon>
        <taxon>Shewanellaceae</taxon>
        <taxon>Shewanella</taxon>
    </lineage>
</organism>
<evidence type="ECO:0008006" key="3">
    <source>
        <dbReference type="Google" id="ProtNLM"/>
    </source>
</evidence>
<evidence type="ECO:0000313" key="2">
    <source>
        <dbReference type="Proteomes" id="UP000887104"/>
    </source>
</evidence>
<evidence type="ECO:0000313" key="1">
    <source>
        <dbReference type="EMBL" id="GIU42968.1"/>
    </source>
</evidence>
<gene>
    <name evidence="1" type="ORF">TUM4438_10790</name>
</gene>
<accession>A0ABQ4P606</accession>
<proteinExistence type="predicted"/>
<sequence length="134" mass="15363">MGNTSALNKFNIATRQYVRLIIRAMRQLDEPVSASSVKAYLRQTDVLFVNYSMLVISRQSDIPFVYTGEPTEKTVALLVDHFNTNPCDDSLLNDFICVWHELDAAYRERLAVDGAPLIEELLDFRRAEDIEQVH</sequence>
<comment type="caution">
    <text evidence="1">The sequence shown here is derived from an EMBL/GenBank/DDBJ whole genome shotgun (WGS) entry which is preliminary data.</text>
</comment>
<protein>
    <recommendedName>
        <fullName evidence="3">DUF2489 domain-containing protein</fullName>
    </recommendedName>
</protein>
<keyword evidence="2" id="KW-1185">Reference proteome</keyword>
<reference evidence="1" key="1">
    <citation type="submission" date="2021-05" db="EMBL/GenBank/DDBJ databases">
        <title>Molecular characterization for Shewanella algae harboring chromosomal blaOXA-55-like strains isolated from clinical and environment sample.</title>
        <authorList>
            <person name="Ohama Y."/>
            <person name="Aoki K."/>
            <person name="Harada S."/>
            <person name="Moriya K."/>
            <person name="Ishii Y."/>
            <person name="Tateda K."/>
        </authorList>
    </citation>
    <scope>NUCLEOTIDE SEQUENCE</scope>
    <source>
        <strain evidence="1">JCM 11563</strain>
    </source>
</reference>
<dbReference type="Proteomes" id="UP000887104">
    <property type="component" value="Unassembled WGS sequence"/>
</dbReference>
<dbReference type="EMBL" id="BPEY01000012">
    <property type="protein sequence ID" value="GIU42968.1"/>
    <property type="molecule type" value="Genomic_DNA"/>
</dbReference>
<dbReference type="RefSeq" id="WP_220780161.1">
    <property type="nucleotide sequence ID" value="NZ_BPEY01000012.1"/>
</dbReference>
<name>A0ABQ4P606_9GAMM</name>